<dbReference type="VEuPathDB" id="VectorBase:HLOH_053165"/>
<evidence type="ECO:0000259" key="2">
    <source>
        <dbReference type="Pfam" id="PF21789"/>
    </source>
</evidence>
<dbReference type="Proteomes" id="UP000821853">
    <property type="component" value="Unassembled WGS sequence"/>
</dbReference>
<gene>
    <name evidence="3" type="ORF">HPB48_026058</name>
</gene>
<accession>A0A9J6H8P4</accession>
<name>A0A9J6H8P4_HAELO</name>
<dbReference type="PANTHER" id="PTHR47577:SF2">
    <property type="entry name" value="THAP DOMAIN CONTAINING 9"/>
    <property type="match status" value="1"/>
</dbReference>
<comment type="caution">
    <text evidence="3">The sequence shown here is derived from an EMBL/GenBank/DDBJ whole genome shotgun (WGS) entry which is preliminary data.</text>
</comment>
<dbReference type="PANTHER" id="PTHR47577">
    <property type="entry name" value="THAP DOMAIN-CONTAINING PROTEIN 6"/>
    <property type="match status" value="1"/>
</dbReference>
<evidence type="ECO:0008006" key="5">
    <source>
        <dbReference type="Google" id="ProtNLM"/>
    </source>
</evidence>
<dbReference type="AlphaFoldDB" id="A0A9J6H8P4"/>
<feature type="domain" description="Transposable element P transposase-like RNase H C-terminal" evidence="2">
    <location>
        <begin position="126"/>
        <end position="155"/>
    </location>
</feature>
<dbReference type="InterPro" id="IPR048366">
    <property type="entry name" value="TNP-like_GBD"/>
</dbReference>
<dbReference type="OrthoDB" id="7440550at2759"/>
<dbReference type="Pfam" id="PF21788">
    <property type="entry name" value="TNP-like_GBD"/>
    <property type="match status" value="1"/>
</dbReference>
<protein>
    <recommendedName>
        <fullName evidence="5">Transposable element</fullName>
    </recommendedName>
</protein>
<proteinExistence type="predicted"/>
<dbReference type="OMA" id="EANIVCY"/>
<organism evidence="3 4">
    <name type="scientific">Haemaphysalis longicornis</name>
    <name type="common">Bush tick</name>
    <dbReference type="NCBI Taxonomy" id="44386"/>
    <lineage>
        <taxon>Eukaryota</taxon>
        <taxon>Metazoa</taxon>
        <taxon>Ecdysozoa</taxon>
        <taxon>Arthropoda</taxon>
        <taxon>Chelicerata</taxon>
        <taxon>Arachnida</taxon>
        <taxon>Acari</taxon>
        <taxon>Parasitiformes</taxon>
        <taxon>Ixodida</taxon>
        <taxon>Ixodoidea</taxon>
        <taxon>Ixodidae</taxon>
        <taxon>Haemaphysalinae</taxon>
        <taxon>Haemaphysalis</taxon>
    </lineage>
</organism>
<dbReference type="EMBL" id="JABSTR010001534">
    <property type="protein sequence ID" value="KAH9384075.1"/>
    <property type="molecule type" value="Genomic_DNA"/>
</dbReference>
<dbReference type="Pfam" id="PF21789">
    <property type="entry name" value="TNP-like_RNaseH_C"/>
    <property type="match status" value="1"/>
</dbReference>
<sequence>MKVKYAAQVFSRSVYLAMQAFIAFNELLPTAVDAAEFVERMDDLFDTVNSSCVRIRERKMRHAMSPSTAHVQFLNSCFSWFQSWKFESGSQPRTIRGWQVTVRAIVLLWAELQASFGFQFLLTRNLNQDLLENLFGIVRQQHGCNETPNAYQFAAGLKHIVVGKLFKLSDNSNCEQDKSVLLTELKRLLSDVAGQGQSQSTASTSLDVPEHLSETDLPSLDVLEANIVCYVSGYLVHTFLKSKACDSCRQLLKSPSQDLASSNQVFMMFKAVEIEGRTLGNLAVPTEMAFHHVARLEQLFSVAINDVAHKEWVS</sequence>
<evidence type="ECO:0000313" key="4">
    <source>
        <dbReference type="Proteomes" id="UP000821853"/>
    </source>
</evidence>
<reference evidence="3 4" key="1">
    <citation type="journal article" date="2020" name="Cell">
        <title>Large-Scale Comparative Analyses of Tick Genomes Elucidate Their Genetic Diversity and Vector Capacities.</title>
        <authorList>
            <consortium name="Tick Genome and Microbiome Consortium (TIGMIC)"/>
            <person name="Jia N."/>
            <person name="Wang J."/>
            <person name="Shi W."/>
            <person name="Du L."/>
            <person name="Sun Y."/>
            <person name="Zhan W."/>
            <person name="Jiang J.F."/>
            <person name="Wang Q."/>
            <person name="Zhang B."/>
            <person name="Ji P."/>
            <person name="Bell-Sakyi L."/>
            <person name="Cui X.M."/>
            <person name="Yuan T.T."/>
            <person name="Jiang B.G."/>
            <person name="Yang W.F."/>
            <person name="Lam T.T."/>
            <person name="Chang Q.C."/>
            <person name="Ding S.J."/>
            <person name="Wang X.J."/>
            <person name="Zhu J.G."/>
            <person name="Ruan X.D."/>
            <person name="Zhao L."/>
            <person name="Wei J.T."/>
            <person name="Ye R.Z."/>
            <person name="Que T.C."/>
            <person name="Du C.H."/>
            <person name="Zhou Y.H."/>
            <person name="Cheng J.X."/>
            <person name="Dai P.F."/>
            <person name="Guo W.B."/>
            <person name="Han X.H."/>
            <person name="Huang E.J."/>
            <person name="Li L.F."/>
            <person name="Wei W."/>
            <person name="Gao Y.C."/>
            <person name="Liu J.Z."/>
            <person name="Shao H.Z."/>
            <person name="Wang X."/>
            <person name="Wang C.C."/>
            <person name="Yang T.C."/>
            <person name="Huo Q.B."/>
            <person name="Li W."/>
            <person name="Chen H.Y."/>
            <person name="Chen S.E."/>
            <person name="Zhou L.G."/>
            <person name="Ni X.B."/>
            <person name="Tian J.H."/>
            <person name="Sheng Y."/>
            <person name="Liu T."/>
            <person name="Pan Y.S."/>
            <person name="Xia L.Y."/>
            <person name="Li J."/>
            <person name="Zhao F."/>
            <person name="Cao W.C."/>
        </authorList>
    </citation>
    <scope>NUCLEOTIDE SEQUENCE [LARGE SCALE GENOMIC DNA]</scope>
    <source>
        <strain evidence="3">HaeL-2018</strain>
    </source>
</reference>
<keyword evidence="4" id="KW-1185">Reference proteome</keyword>
<evidence type="ECO:0000259" key="1">
    <source>
        <dbReference type="Pfam" id="PF21788"/>
    </source>
</evidence>
<feature type="domain" description="Transposable element P transposase-like GTP-binding insertion" evidence="1">
    <location>
        <begin position="1"/>
        <end position="52"/>
    </location>
</feature>
<dbReference type="InterPro" id="IPR048367">
    <property type="entry name" value="TNP-like_RNaseH_C"/>
</dbReference>
<evidence type="ECO:0000313" key="3">
    <source>
        <dbReference type="EMBL" id="KAH9384075.1"/>
    </source>
</evidence>